<feature type="transmembrane region" description="Helical" evidence="6">
    <location>
        <begin position="80"/>
        <end position="99"/>
    </location>
</feature>
<evidence type="ECO:0000313" key="8">
    <source>
        <dbReference type="EMBL" id="MDR6868626.1"/>
    </source>
</evidence>
<feature type="transmembrane region" description="Helical" evidence="6">
    <location>
        <begin position="42"/>
        <end position="59"/>
    </location>
</feature>
<dbReference type="Proteomes" id="UP001259347">
    <property type="component" value="Unassembled WGS sequence"/>
</dbReference>
<evidence type="ECO:0000256" key="2">
    <source>
        <dbReference type="ARBA" id="ARBA00022448"/>
    </source>
</evidence>
<keyword evidence="4 6" id="KW-1133">Transmembrane helix</keyword>
<evidence type="ECO:0000256" key="7">
    <source>
        <dbReference type="SAM" id="MobiDB-lite"/>
    </source>
</evidence>
<evidence type="ECO:0000256" key="3">
    <source>
        <dbReference type="ARBA" id="ARBA00022692"/>
    </source>
</evidence>
<name>A0ABU1SGA9_9MICO</name>
<reference evidence="8 9" key="1">
    <citation type="submission" date="2023-07" db="EMBL/GenBank/DDBJ databases">
        <title>Sorghum-associated microbial communities from plants grown in Nebraska, USA.</title>
        <authorList>
            <person name="Schachtman D."/>
        </authorList>
    </citation>
    <scope>NUCLEOTIDE SEQUENCE [LARGE SCALE GENOMIC DNA]</scope>
    <source>
        <strain evidence="8 9">2980</strain>
    </source>
</reference>
<feature type="region of interest" description="Disordered" evidence="7">
    <location>
        <begin position="381"/>
        <end position="412"/>
    </location>
</feature>
<comment type="similarity">
    <text evidence="6">Belongs to the inorganic phosphate transporter (PiT) (TC 2.A.20) family.</text>
</comment>
<gene>
    <name evidence="8" type="ORF">J2Y69_003250</name>
</gene>
<organism evidence="8 9">
    <name type="scientific">Microbacterium resistens</name>
    <dbReference type="NCBI Taxonomy" id="156977"/>
    <lineage>
        <taxon>Bacteria</taxon>
        <taxon>Bacillati</taxon>
        <taxon>Actinomycetota</taxon>
        <taxon>Actinomycetes</taxon>
        <taxon>Micrococcales</taxon>
        <taxon>Microbacteriaceae</taxon>
        <taxon>Microbacterium</taxon>
    </lineage>
</organism>
<keyword evidence="2 6" id="KW-0813">Transport</keyword>
<proteinExistence type="inferred from homology"/>
<dbReference type="PANTHER" id="PTHR11101:SF54">
    <property type="entry name" value="LOW-AFFINITY INORGANIC PHOSPHATE TRANSPORTER-RELATED"/>
    <property type="match status" value="1"/>
</dbReference>
<evidence type="ECO:0000256" key="1">
    <source>
        <dbReference type="ARBA" id="ARBA00004141"/>
    </source>
</evidence>
<protein>
    <recommendedName>
        <fullName evidence="6">Phosphate transporter</fullName>
    </recommendedName>
</protein>
<dbReference type="Pfam" id="PF01384">
    <property type="entry name" value="PHO4"/>
    <property type="match status" value="2"/>
</dbReference>
<feature type="transmembrane region" description="Helical" evidence="6">
    <location>
        <begin position="143"/>
        <end position="165"/>
    </location>
</feature>
<dbReference type="RefSeq" id="WP_310022634.1">
    <property type="nucleotide sequence ID" value="NZ_JAVDUM010000016.1"/>
</dbReference>
<evidence type="ECO:0000256" key="6">
    <source>
        <dbReference type="RuleBase" id="RU363058"/>
    </source>
</evidence>
<evidence type="ECO:0000256" key="4">
    <source>
        <dbReference type="ARBA" id="ARBA00022989"/>
    </source>
</evidence>
<feature type="transmembrane region" description="Helical" evidence="6">
    <location>
        <begin position="111"/>
        <end position="136"/>
    </location>
</feature>
<feature type="transmembrane region" description="Helical" evidence="6">
    <location>
        <begin position="340"/>
        <end position="358"/>
    </location>
</feature>
<evidence type="ECO:0000256" key="5">
    <source>
        <dbReference type="ARBA" id="ARBA00023136"/>
    </source>
</evidence>
<comment type="caution">
    <text evidence="8">The sequence shown here is derived from an EMBL/GenBank/DDBJ whole genome shotgun (WGS) entry which is preliminary data.</text>
</comment>
<keyword evidence="3 6" id="KW-0812">Transmembrane</keyword>
<evidence type="ECO:0000313" key="9">
    <source>
        <dbReference type="Proteomes" id="UP001259347"/>
    </source>
</evidence>
<keyword evidence="6" id="KW-0592">Phosphate transport</keyword>
<feature type="compositionally biased region" description="Basic residues" evidence="7">
    <location>
        <begin position="392"/>
        <end position="403"/>
    </location>
</feature>
<feature type="transmembrane region" description="Helical" evidence="6">
    <location>
        <begin position="224"/>
        <end position="243"/>
    </location>
</feature>
<keyword evidence="9" id="KW-1185">Reference proteome</keyword>
<dbReference type="InterPro" id="IPR001204">
    <property type="entry name" value="Phos_transporter"/>
</dbReference>
<dbReference type="PANTHER" id="PTHR11101">
    <property type="entry name" value="PHOSPHATE TRANSPORTER"/>
    <property type="match status" value="1"/>
</dbReference>
<accession>A0ABU1SGA9</accession>
<comment type="subcellular location">
    <subcellularLocation>
        <location evidence="1 6">Membrane</location>
        <topology evidence="1 6">Multi-pass membrane protein</topology>
    </subcellularLocation>
</comment>
<keyword evidence="5 6" id="KW-0472">Membrane</keyword>
<dbReference type="EMBL" id="JAVDUM010000016">
    <property type="protein sequence ID" value="MDR6868626.1"/>
    <property type="molecule type" value="Genomic_DNA"/>
</dbReference>
<sequence>METAALIVVLVILLALFFDFTNGFHDTANAMATPIATGALKPRTAVLLAAVLNLVGAFLSTEVSKTISGGIVREDQIGHGILPSLIFAGLIGAITWNMLTWLLGLPSSSSHALFGGLIGATLVGVGLSGIDFGVVLSKVVLPALIAPVTAGIIAFAVTKIAYAITRRYDEKPDGRDGFRWGQIFTSSLVALAHGTNDAQKTMGVITLALITVGWQSGAHHEPQLWVIIACALTIALGTYLGGWRIIRTLGKGLTDVKPAQGFSAETSTAATILASSALGFALSTTQVASGSVIGSGLGRRGSTVRWRTAGRIALGWILTLPAAGGVGALAAVLVVWLGGWGVFIDAVLAVILIMAMFLRSRRNAVTAHNAFSEVAASGHAVEVPDAPPPTPRQRRVQRARKAEKRAAREEGR</sequence>
<feature type="transmembrane region" description="Helical" evidence="6">
    <location>
        <begin position="312"/>
        <end position="334"/>
    </location>
</feature>